<sequence length="281" mass="28418">MTGRTLRTLGLVLVVAGAVLVTGPAFGFSTLSADRGVSVGTAPIDSALLAIEPTGETPSNQNDAVVIEITNNGNEQFDPLSAQAVIVDDTKGALAISSSFDSVLDPGATTGLELTCSGGGDGTATVAVTADAAASSFSIGNVSYTYTFSYSCTGGGGGGTGPAQFEASDVSAAEQRQTFTLDGTALKNKDQFTIDLTDPQESGQVDYSGLTDADVTVVQGSARSVGYDAATNAITYEAQGNQQGPIEIEISNIDVLGMGGGTITYEDTTGRTDSDDFDSTP</sequence>
<name>A0ABD5NKZ3_9EURY</name>
<gene>
    <name evidence="1" type="ORF">ACFOUR_03450</name>
</gene>
<organism evidence="1 2">
    <name type="scientific">Halovivax cerinus</name>
    <dbReference type="NCBI Taxonomy" id="1487865"/>
    <lineage>
        <taxon>Archaea</taxon>
        <taxon>Methanobacteriati</taxon>
        <taxon>Methanobacteriota</taxon>
        <taxon>Stenosarchaea group</taxon>
        <taxon>Halobacteria</taxon>
        <taxon>Halobacteriales</taxon>
        <taxon>Natrialbaceae</taxon>
        <taxon>Halovivax</taxon>
    </lineage>
</organism>
<dbReference type="AlphaFoldDB" id="A0ABD5NKZ3"/>
<evidence type="ECO:0008006" key="3">
    <source>
        <dbReference type="Google" id="ProtNLM"/>
    </source>
</evidence>
<evidence type="ECO:0000313" key="2">
    <source>
        <dbReference type="Proteomes" id="UP001595846"/>
    </source>
</evidence>
<keyword evidence="2" id="KW-1185">Reference proteome</keyword>
<reference evidence="1 2" key="1">
    <citation type="journal article" date="2019" name="Int. J. Syst. Evol. Microbiol.">
        <title>The Global Catalogue of Microorganisms (GCM) 10K type strain sequencing project: providing services to taxonomists for standard genome sequencing and annotation.</title>
        <authorList>
            <consortium name="The Broad Institute Genomics Platform"/>
            <consortium name="The Broad Institute Genome Sequencing Center for Infectious Disease"/>
            <person name="Wu L."/>
            <person name="Ma J."/>
        </authorList>
    </citation>
    <scope>NUCLEOTIDE SEQUENCE [LARGE SCALE GENOMIC DNA]</scope>
    <source>
        <strain evidence="1 2">IBRC-M 10256</strain>
    </source>
</reference>
<dbReference type="EMBL" id="JBHSAQ010000002">
    <property type="protein sequence ID" value="MFC3957430.1"/>
    <property type="molecule type" value="Genomic_DNA"/>
</dbReference>
<dbReference type="GeneID" id="73902792"/>
<dbReference type="RefSeq" id="WP_256533661.1">
    <property type="nucleotide sequence ID" value="NZ_CP101824.1"/>
</dbReference>
<comment type="caution">
    <text evidence="1">The sequence shown here is derived from an EMBL/GenBank/DDBJ whole genome shotgun (WGS) entry which is preliminary data.</text>
</comment>
<dbReference type="Proteomes" id="UP001595846">
    <property type="component" value="Unassembled WGS sequence"/>
</dbReference>
<proteinExistence type="predicted"/>
<protein>
    <recommendedName>
        <fullName evidence="3">CARDB domain-containing protein</fullName>
    </recommendedName>
</protein>
<evidence type="ECO:0000313" key="1">
    <source>
        <dbReference type="EMBL" id="MFC3957430.1"/>
    </source>
</evidence>
<accession>A0ABD5NKZ3</accession>